<name>A0A067MJQ0_BOTB1</name>
<gene>
    <name evidence="2" type="ORF">BOTBODRAFT_173288</name>
</gene>
<dbReference type="AlphaFoldDB" id="A0A067MJQ0"/>
<evidence type="ECO:0000313" key="3">
    <source>
        <dbReference type="Proteomes" id="UP000027195"/>
    </source>
</evidence>
<dbReference type="HOGENOM" id="CLU_642478_0_0_1"/>
<proteinExistence type="predicted"/>
<dbReference type="EMBL" id="KL198029">
    <property type="protein sequence ID" value="KDQ15998.1"/>
    <property type="molecule type" value="Genomic_DNA"/>
</dbReference>
<evidence type="ECO:0000256" key="1">
    <source>
        <dbReference type="SAM" id="MobiDB-lite"/>
    </source>
</evidence>
<keyword evidence="3" id="KW-1185">Reference proteome</keyword>
<organism evidence="2 3">
    <name type="scientific">Botryobasidium botryosum (strain FD-172 SS1)</name>
    <dbReference type="NCBI Taxonomy" id="930990"/>
    <lineage>
        <taxon>Eukaryota</taxon>
        <taxon>Fungi</taxon>
        <taxon>Dikarya</taxon>
        <taxon>Basidiomycota</taxon>
        <taxon>Agaricomycotina</taxon>
        <taxon>Agaricomycetes</taxon>
        <taxon>Cantharellales</taxon>
        <taxon>Botryobasidiaceae</taxon>
        <taxon>Botryobasidium</taxon>
    </lineage>
</organism>
<dbReference type="InParanoid" id="A0A067MJQ0"/>
<protein>
    <recommendedName>
        <fullName evidence="4">Ubiquitin-like protease family profile domain-containing protein</fullName>
    </recommendedName>
</protein>
<sequence>MTNSIFPISARVPPSQLQSTTNFPFTGGLDQEDVSIYSEDTHRWHMGGYWLHQDEAPIFVTMLNAISDYLSLDILFALLPQCQGVVDALVNLRWDAGSPEELEASIPHDCDAVRALLGRSDGMPYKQMVFLHLENEHWHLIHHMITSEHGARVYALNTLPLPSNVNLSSQITYQEFFRNPRPAAPPAHMPPYVYPTSYPVLQQAGAESCGFWAIFFAFLILLDFDLASERVITLSETSLKERLAAVWRSFISDDIGLRGHAVKSSFDDFLPMQMFLIDHDHTIPRPPSMESCKVFSAAGNCQAATVHTATSAPQEDQAIFEARHTIMDGSGLPIGDASCLPRSFEQLLKDEPVNNEVINSTLFLLQHTEAMLLHTSITQLEFWVISTFLSKEMATTQIDSMGRLMPARPRASPEAQPTPLTFGPCFE</sequence>
<accession>A0A067MJQ0</accession>
<reference evidence="3" key="1">
    <citation type="journal article" date="2014" name="Proc. Natl. Acad. Sci. U.S.A.">
        <title>Extensive sampling of basidiomycete genomes demonstrates inadequacy of the white-rot/brown-rot paradigm for wood decay fungi.</title>
        <authorList>
            <person name="Riley R."/>
            <person name="Salamov A.A."/>
            <person name="Brown D.W."/>
            <person name="Nagy L.G."/>
            <person name="Floudas D."/>
            <person name="Held B.W."/>
            <person name="Levasseur A."/>
            <person name="Lombard V."/>
            <person name="Morin E."/>
            <person name="Otillar R."/>
            <person name="Lindquist E.A."/>
            <person name="Sun H."/>
            <person name="LaButti K.M."/>
            <person name="Schmutz J."/>
            <person name="Jabbour D."/>
            <person name="Luo H."/>
            <person name="Baker S.E."/>
            <person name="Pisabarro A.G."/>
            <person name="Walton J.D."/>
            <person name="Blanchette R.A."/>
            <person name="Henrissat B."/>
            <person name="Martin F."/>
            <person name="Cullen D."/>
            <person name="Hibbett D.S."/>
            <person name="Grigoriev I.V."/>
        </authorList>
    </citation>
    <scope>NUCLEOTIDE SEQUENCE [LARGE SCALE GENOMIC DNA]</scope>
    <source>
        <strain evidence="3">FD-172 SS1</strain>
    </source>
</reference>
<evidence type="ECO:0008006" key="4">
    <source>
        <dbReference type="Google" id="ProtNLM"/>
    </source>
</evidence>
<evidence type="ECO:0000313" key="2">
    <source>
        <dbReference type="EMBL" id="KDQ15998.1"/>
    </source>
</evidence>
<dbReference type="Proteomes" id="UP000027195">
    <property type="component" value="Unassembled WGS sequence"/>
</dbReference>
<feature type="region of interest" description="Disordered" evidence="1">
    <location>
        <begin position="407"/>
        <end position="427"/>
    </location>
</feature>